<dbReference type="InterPro" id="IPR043504">
    <property type="entry name" value="Peptidase_S1_PA_chymotrypsin"/>
</dbReference>
<keyword evidence="8" id="KW-1185">Reference proteome</keyword>
<keyword evidence="5 6" id="KW-0720">Serine protease</keyword>
<evidence type="ECO:0000256" key="6">
    <source>
        <dbReference type="RuleBase" id="RU004296"/>
    </source>
</evidence>
<evidence type="ECO:0000313" key="7">
    <source>
        <dbReference type="EMBL" id="MBE0459814.1"/>
    </source>
</evidence>
<dbReference type="InterPro" id="IPR008256">
    <property type="entry name" value="Peptidase_S1B"/>
</dbReference>
<feature type="chain" id="PRO_5044985214" description="Serine protease" evidence="6">
    <location>
        <begin position="20"/>
        <end position="318"/>
    </location>
</feature>
<dbReference type="PRINTS" id="PR00839">
    <property type="entry name" value="V8PROTEASE"/>
</dbReference>
<evidence type="ECO:0000256" key="4">
    <source>
        <dbReference type="ARBA" id="ARBA00022801"/>
    </source>
</evidence>
<proteinExistence type="inferred from homology"/>
<dbReference type="Proteomes" id="UP000707245">
    <property type="component" value="Unassembled WGS sequence"/>
</dbReference>
<dbReference type="PROSITE" id="PS00134">
    <property type="entry name" value="TRYPSIN_HIS"/>
    <property type="match status" value="1"/>
</dbReference>
<organism evidence="7 8">
    <name type="scientific">Pseudoalteromonas prydzensis</name>
    <dbReference type="NCBI Taxonomy" id="182141"/>
    <lineage>
        <taxon>Bacteria</taxon>
        <taxon>Pseudomonadati</taxon>
        <taxon>Pseudomonadota</taxon>
        <taxon>Gammaproteobacteria</taxon>
        <taxon>Alteromonadales</taxon>
        <taxon>Pseudoalteromonadaceae</taxon>
        <taxon>Pseudoalteromonas</taxon>
    </lineage>
</organism>
<dbReference type="InterPro" id="IPR018114">
    <property type="entry name" value="TRYPSIN_HIS"/>
</dbReference>
<evidence type="ECO:0000256" key="1">
    <source>
        <dbReference type="ARBA" id="ARBA00008764"/>
    </source>
</evidence>
<evidence type="ECO:0000256" key="5">
    <source>
        <dbReference type="ARBA" id="ARBA00022825"/>
    </source>
</evidence>
<comment type="caution">
    <text evidence="7">The sequence shown here is derived from an EMBL/GenBank/DDBJ whole genome shotgun (WGS) entry which is preliminary data.</text>
</comment>
<dbReference type="EC" id="3.4.21.-" evidence="6"/>
<dbReference type="EMBL" id="RRZA01000115">
    <property type="protein sequence ID" value="MBE0459814.1"/>
    <property type="molecule type" value="Genomic_DNA"/>
</dbReference>
<gene>
    <name evidence="7" type="ORF">EI167_20765</name>
</gene>
<keyword evidence="4 6" id="KW-0378">Hydrolase</keyword>
<dbReference type="RefSeq" id="WP_192543134.1">
    <property type="nucleotide sequence ID" value="NZ_RRZA01000115.1"/>
</dbReference>
<dbReference type="Gene3D" id="2.40.10.10">
    <property type="entry name" value="Trypsin-like serine proteases"/>
    <property type="match status" value="2"/>
</dbReference>
<keyword evidence="3 6" id="KW-0732">Signal</keyword>
<feature type="signal peptide" evidence="6">
    <location>
        <begin position="1"/>
        <end position="19"/>
    </location>
</feature>
<evidence type="ECO:0000313" key="8">
    <source>
        <dbReference type="Proteomes" id="UP000707245"/>
    </source>
</evidence>
<name>A0ABR9FSP6_9GAMM</name>
<dbReference type="PANTHER" id="PTHR15462">
    <property type="entry name" value="SERINE PROTEASE"/>
    <property type="match status" value="1"/>
</dbReference>
<dbReference type="PANTHER" id="PTHR15462:SF8">
    <property type="entry name" value="SERINE PROTEASE"/>
    <property type="match status" value="1"/>
</dbReference>
<accession>A0ABR9FSP6</accession>
<comment type="similarity">
    <text evidence="1 6">Belongs to the peptidase S1B family.</text>
</comment>
<sequence length="318" mass="34544">MKYKTVYLALLLSTSSSFAADVLMKEKAIFVDQFAITPYTESSSNIEKTNVKREALSTISTTPDGSQYINLATDEDLRIFKSALDKVRTSALTEQELSALVGYMPGSPVEENEITPSNVHGSDGRTRVQYTTVSPYRNIGRISSGCTGVLVGPKHVLTAGHCIAPGNGTWINNLTFSAGQNGYSKPFGTQSYTRVLTTPGWFYDSDPSLDYGMIILKSAPHNGWNGYGIYAGNGTYTVTGYPSDKPFGQMWGMSGRTTSDTSHIYYSLDTYGGQSGSGIMDSGNNVRGIHAYGSANQNFGTKIDLTIFNKIKEWVASY</sequence>
<dbReference type="Pfam" id="PF13365">
    <property type="entry name" value="Trypsin_2"/>
    <property type="match status" value="1"/>
</dbReference>
<evidence type="ECO:0000256" key="3">
    <source>
        <dbReference type="ARBA" id="ARBA00022729"/>
    </source>
</evidence>
<protein>
    <recommendedName>
        <fullName evidence="6">Serine protease</fullName>
        <ecNumber evidence="6">3.4.21.-</ecNumber>
    </recommendedName>
</protein>
<keyword evidence="2 6" id="KW-0645">Protease</keyword>
<dbReference type="InterPro" id="IPR050966">
    <property type="entry name" value="Glutamyl_endopeptidase"/>
</dbReference>
<evidence type="ECO:0000256" key="2">
    <source>
        <dbReference type="ARBA" id="ARBA00022670"/>
    </source>
</evidence>
<reference evidence="7 8" key="1">
    <citation type="submission" date="2020-07" db="EMBL/GenBank/DDBJ databases">
        <title>Halophilic bacteria isolated from french cheeses.</title>
        <authorList>
            <person name="Kothe C.I."/>
            <person name="Farah-Kraiem B."/>
            <person name="Renault P."/>
            <person name="Dridi B."/>
        </authorList>
    </citation>
    <scope>NUCLEOTIDE SEQUENCE [LARGE SCALE GENOMIC DNA]</scope>
    <source>
        <strain evidence="7 8">FME14</strain>
    </source>
</reference>
<dbReference type="SUPFAM" id="SSF50494">
    <property type="entry name" value="Trypsin-like serine proteases"/>
    <property type="match status" value="1"/>
</dbReference>
<dbReference type="InterPro" id="IPR009003">
    <property type="entry name" value="Peptidase_S1_PA"/>
</dbReference>